<dbReference type="InterPro" id="IPR011990">
    <property type="entry name" value="TPR-like_helical_dom_sf"/>
</dbReference>
<dbReference type="AlphaFoldDB" id="A0A1F5FVH4"/>
<dbReference type="Pfam" id="PF00515">
    <property type="entry name" value="TPR_1"/>
    <property type="match status" value="1"/>
</dbReference>
<dbReference type="SUPFAM" id="SSF48452">
    <property type="entry name" value="TPR-like"/>
    <property type="match status" value="1"/>
</dbReference>
<name>A0A1F5FVH4_9BACT</name>
<sequence>MQNELTRDLNQEAIKAAVANNWDKAKEINEEILQESPDNISALNRLGIALAMLNKKSAAMKSFQKALEIDKNNLIAKNNLKRLRVNKDSTLINPSLQTTVSFIEEPGKSKVIPLVSPGEPKVFSGLTIGETVNLSPNKYKVKVVSASKHFIGYLPDNIARRLIDLIGGGYKYKVIMKSVNPKNPSIFAQEIHASKKLRGAPSFPLDDSDHLPSLSAGDSSETPLLEIFDPLVGDES</sequence>
<dbReference type="Proteomes" id="UP000179237">
    <property type="component" value="Unassembled WGS sequence"/>
</dbReference>
<reference evidence="3 4" key="1">
    <citation type="journal article" date="2016" name="Nat. Commun.">
        <title>Thousands of microbial genomes shed light on interconnected biogeochemical processes in an aquifer system.</title>
        <authorList>
            <person name="Anantharaman K."/>
            <person name="Brown C.T."/>
            <person name="Hug L.A."/>
            <person name="Sharon I."/>
            <person name="Castelle C.J."/>
            <person name="Probst A.J."/>
            <person name="Thomas B.C."/>
            <person name="Singh A."/>
            <person name="Wilkins M.J."/>
            <person name="Karaoz U."/>
            <person name="Brodie E.L."/>
            <person name="Williams K.H."/>
            <person name="Hubbard S.S."/>
            <person name="Banfield J.F."/>
        </authorList>
    </citation>
    <scope>NUCLEOTIDE SEQUENCE [LARGE SCALE GENOMIC DNA]</scope>
</reference>
<dbReference type="Gene3D" id="1.25.40.10">
    <property type="entry name" value="Tetratricopeptide repeat domain"/>
    <property type="match status" value="1"/>
</dbReference>
<organism evidence="3 4">
    <name type="scientific">Candidatus Collierbacteria bacterium RIFOXYD1_FULL_40_9</name>
    <dbReference type="NCBI Taxonomy" id="1817731"/>
    <lineage>
        <taxon>Bacteria</taxon>
        <taxon>Candidatus Collieribacteriota</taxon>
    </lineage>
</organism>
<evidence type="ECO:0000256" key="1">
    <source>
        <dbReference type="PROSITE-ProRule" id="PRU00339"/>
    </source>
</evidence>
<feature type="region of interest" description="Disordered" evidence="2">
    <location>
        <begin position="199"/>
        <end position="222"/>
    </location>
</feature>
<protein>
    <submittedName>
        <fullName evidence="3">Uncharacterized protein</fullName>
    </submittedName>
</protein>
<accession>A0A1F5FVH4</accession>
<evidence type="ECO:0000313" key="3">
    <source>
        <dbReference type="EMBL" id="OGD83544.1"/>
    </source>
</evidence>
<gene>
    <name evidence="3" type="ORF">A2572_00350</name>
</gene>
<dbReference type="EMBL" id="MFAQ01000013">
    <property type="protein sequence ID" value="OGD83544.1"/>
    <property type="molecule type" value="Genomic_DNA"/>
</dbReference>
<dbReference type="InterPro" id="IPR019734">
    <property type="entry name" value="TPR_rpt"/>
</dbReference>
<evidence type="ECO:0000256" key="2">
    <source>
        <dbReference type="SAM" id="MobiDB-lite"/>
    </source>
</evidence>
<feature type="repeat" description="TPR" evidence="1">
    <location>
        <begin position="40"/>
        <end position="73"/>
    </location>
</feature>
<dbReference type="SMART" id="SM00028">
    <property type="entry name" value="TPR"/>
    <property type="match status" value="2"/>
</dbReference>
<proteinExistence type="predicted"/>
<comment type="caution">
    <text evidence="3">The sequence shown here is derived from an EMBL/GenBank/DDBJ whole genome shotgun (WGS) entry which is preliminary data.</text>
</comment>
<evidence type="ECO:0000313" key="4">
    <source>
        <dbReference type="Proteomes" id="UP000179237"/>
    </source>
</evidence>
<dbReference type="PROSITE" id="PS50005">
    <property type="entry name" value="TPR"/>
    <property type="match status" value="1"/>
</dbReference>
<keyword evidence="1" id="KW-0802">TPR repeat</keyword>